<organism evidence="2 3">
    <name type="scientific">Suillus placidus</name>
    <dbReference type="NCBI Taxonomy" id="48579"/>
    <lineage>
        <taxon>Eukaryota</taxon>
        <taxon>Fungi</taxon>
        <taxon>Dikarya</taxon>
        <taxon>Basidiomycota</taxon>
        <taxon>Agaricomycotina</taxon>
        <taxon>Agaricomycetes</taxon>
        <taxon>Agaricomycetidae</taxon>
        <taxon>Boletales</taxon>
        <taxon>Suillineae</taxon>
        <taxon>Suillaceae</taxon>
        <taxon>Suillus</taxon>
    </lineage>
</organism>
<keyword evidence="3" id="KW-1185">Reference proteome</keyword>
<proteinExistence type="predicted"/>
<evidence type="ECO:0000313" key="2">
    <source>
        <dbReference type="EMBL" id="KAG1783658.1"/>
    </source>
</evidence>
<reference evidence="2" key="1">
    <citation type="journal article" date="2020" name="New Phytol.">
        <title>Comparative genomics reveals dynamic genome evolution in host specialist ectomycorrhizal fungi.</title>
        <authorList>
            <person name="Lofgren L.A."/>
            <person name="Nguyen N.H."/>
            <person name="Vilgalys R."/>
            <person name="Ruytinx J."/>
            <person name="Liao H.L."/>
            <person name="Branco S."/>
            <person name="Kuo A."/>
            <person name="LaButti K."/>
            <person name="Lipzen A."/>
            <person name="Andreopoulos W."/>
            <person name="Pangilinan J."/>
            <person name="Riley R."/>
            <person name="Hundley H."/>
            <person name="Na H."/>
            <person name="Barry K."/>
            <person name="Grigoriev I.V."/>
            <person name="Stajich J.E."/>
            <person name="Kennedy P.G."/>
        </authorList>
    </citation>
    <scope>NUCLEOTIDE SEQUENCE</scope>
    <source>
        <strain evidence="2">DOB743</strain>
    </source>
</reference>
<name>A0A9P7A7S9_9AGAM</name>
<sequence>MTSPLPETPPSSPVRLKPAMTAASVLDKMQNDEGGFYAATPKLAYCAEYFAGGQKGNILILKGRNLDEDAEFIIRGVFEISHNDFYFTPDANFNPTNVFQGHFADVKLNSKLVAGRSEAFKFSSDDFSAILDNIRAFEKLVPREWDYETVSIIHDSLGHRSIKLTHSLFKAKADDLEANANDEGDGDGEGSTTTAESLSSEYDMASWPVSDRCKGHLHELVSSHNIQPLPAYDENHKLIPPS</sequence>
<dbReference type="Proteomes" id="UP000714275">
    <property type="component" value="Unassembled WGS sequence"/>
</dbReference>
<feature type="region of interest" description="Disordered" evidence="1">
    <location>
        <begin position="179"/>
        <end position="202"/>
    </location>
</feature>
<evidence type="ECO:0000256" key="1">
    <source>
        <dbReference type="SAM" id="MobiDB-lite"/>
    </source>
</evidence>
<protein>
    <submittedName>
        <fullName evidence="2">Uncharacterized protein</fullName>
    </submittedName>
</protein>
<evidence type="ECO:0000313" key="3">
    <source>
        <dbReference type="Proteomes" id="UP000714275"/>
    </source>
</evidence>
<dbReference type="AlphaFoldDB" id="A0A9P7A7S9"/>
<gene>
    <name evidence="2" type="ORF">EV702DRAFT_1190678</name>
</gene>
<dbReference type="EMBL" id="JABBWD010000001">
    <property type="protein sequence ID" value="KAG1783658.1"/>
    <property type="molecule type" value="Genomic_DNA"/>
</dbReference>
<feature type="compositionally biased region" description="Acidic residues" evidence="1">
    <location>
        <begin position="179"/>
        <end position="188"/>
    </location>
</feature>
<dbReference type="OrthoDB" id="2690753at2759"/>
<accession>A0A9P7A7S9</accession>
<comment type="caution">
    <text evidence="2">The sequence shown here is derived from an EMBL/GenBank/DDBJ whole genome shotgun (WGS) entry which is preliminary data.</text>
</comment>